<keyword evidence="5" id="KW-1185">Reference proteome</keyword>
<dbReference type="Proteomes" id="UP000294003">
    <property type="component" value="Unassembled WGS sequence"/>
</dbReference>
<feature type="domain" description="DUF4387" evidence="3">
    <location>
        <begin position="541"/>
        <end position="641"/>
    </location>
</feature>
<feature type="region of interest" description="Disordered" evidence="1">
    <location>
        <begin position="487"/>
        <end position="511"/>
    </location>
</feature>
<reference evidence="4 5" key="1">
    <citation type="submission" date="2018-06" db="EMBL/GenBank/DDBJ databases">
        <title>Complete Genomes of Monosporascus.</title>
        <authorList>
            <person name="Robinson A.J."/>
            <person name="Natvig D.O."/>
        </authorList>
    </citation>
    <scope>NUCLEOTIDE SEQUENCE [LARGE SCALE GENOMIC DNA]</scope>
    <source>
        <strain evidence="4 5">CBS 609.92</strain>
    </source>
</reference>
<dbReference type="Pfam" id="PF07287">
    <property type="entry name" value="AtuA"/>
    <property type="match status" value="1"/>
</dbReference>
<feature type="domain" description="Acyclic terpene utilisation N-terminal" evidence="2">
    <location>
        <begin position="104"/>
        <end position="433"/>
    </location>
</feature>
<accession>A0ABY0H1Y3</accession>
<evidence type="ECO:0000259" key="3">
    <source>
        <dbReference type="Pfam" id="PF14330"/>
    </source>
</evidence>
<evidence type="ECO:0000256" key="1">
    <source>
        <dbReference type="SAM" id="MobiDB-lite"/>
    </source>
</evidence>
<evidence type="ECO:0000259" key="2">
    <source>
        <dbReference type="Pfam" id="PF07287"/>
    </source>
</evidence>
<dbReference type="EMBL" id="QJNS01000296">
    <property type="protein sequence ID" value="RYO80251.1"/>
    <property type="molecule type" value="Genomic_DNA"/>
</dbReference>
<protein>
    <submittedName>
        <fullName evidence="4">Uncharacterized protein</fullName>
    </submittedName>
</protein>
<name>A0ABY0H1Y3_9PEZI</name>
<proteinExistence type="predicted"/>
<dbReference type="Pfam" id="PF14330">
    <property type="entry name" value="DUF4387"/>
    <property type="match status" value="1"/>
</dbReference>
<organism evidence="4 5">
    <name type="scientific">Monosporascus cannonballus</name>
    <dbReference type="NCBI Taxonomy" id="155416"/>
    <lineage>
        <taxon>Eukaryota</taxon>
        <taxon>Fungi</taxon>
        <taxon>Dikarya</taxon>
        <taxon>Ascomycota</taxon>
        <taxon>Pezizomycotina</taxon>
        <taxon>Sordariomycetes</taxon>
        <taxon>Xylariomycetidae</taxon>
        <taxon>Xylariales</taxon>
        <taxon>Xylariales incertae sedis</taxon>
        <taxon>Monosporascus</taxon>
    </lineage>
</organism>
<gene>
    <name evidence="4" type="ORF">DL762_007738</name>
</gene>
<dbReference type="InterPro" id="IPR010839">
    <property type="entry name" value="AtuA_N"/>
</dbReference>
<evidence type="ECO:0000313" key="4">
    <source>
        <dbReference type="EMBL" id="RYO80251.1"/>
    </source>
</evidence>
<dbReference type="InterPro" id="IPR025496">
    <property type="entry name" value="DUF4387"/>
</dbReference>
<comment type="caution">
    <text evidence="4">The sequence shown here is derived from an EMBL/GenBank/DDBJ whole genome shotgun (WGS) entry which is preliminary data.</text>
</comment>
<evidence type="ECO:0000313" key="5">
    <source>
        <dbReference type="Proteomes" id="UP000294003"/>
    </source>
</evidence>
<sequence length="663" mass="71826">MMTVRSADAPAPALCHIVTPIGMLGYGVDVKQVDAALEKYTATGEPTALILDSGSTDSGPQKLALGGMTVPRGAYVRDLEKLVASARKFNVPLLLSSAGGSGTNYNTREIVKIIDEVAHKNPTGKFKVVALYADIDKEFARERLHAGVVTPCSSAPPLAEADIDQSVVIVAQMGPEPILDTLIANPDAQAFVIGRAYDASQFCAFAEYCYQKLNLGEQLDKYTRRGTFTHVGEILECGGLCAEPKGGGVIATIRLDGSFEITPMAPNATCTPVSVAAHTLYENTRPDTLFGPGGHIDLSNSQYELLEDKRTVRVRGSRYVYTKETKGIYQIKLEAAKLAGYRAMYLGAHKDPVLIGQMEKFLATVKGYVKMEHADVTEPWELEWHIIGKGDNGNVPQEVALIGEALAPTQELATSIVAKAKVATIHAPYRGLKATSGNFAHGIGGLYTIPLGPCAEFCIYHLVELKEGEERGGVDAPLFRFETFEVGEEPTGTNGTSQAAAAEEPAPEVDDEKKKKIAAMKKQARVLNADPLTSLSDDPTLGELATVIRSKNSGPYEITFDVMFDRESIYQAVKNSDILNTEAVARLFGIPVEHVIYSGFFDQARAYKVTTARLRNGKRVPAGGYMEDDVHGSQMYLPLLRQKLPEGLKNEVQEILDRTVVVQ</sequence>